<evidence type="ECO:0000256" key="1">
    <source>
        <dbReference type="SAM" id="SignalP"/>
    </source>
</evidence>
<keyword evidence="4" id="KW-1185">Reference proteome</keyword>
<evidence type="ECO:0000313" key="3">
    <source>
        <dbReference type="EMBL" id="MEH7827863.1"/>
    </source>
</evidence>
<dbReference type="Proteomes" id="UP001431963">
    <property type="component" value="Unassembled WGS sequence"/>
</dbReference>
<keyword evidence="1" id="KW-0732">Signal</keyword>
<name>A0ABU8BT34_9RHOB</name>
<sequence length="199" mass="20174">MHPTRRLILAAPALLLATRALAEVAVGTTRGLTGSATLTRGAAPKALMPADPLMVGDTVATGAASTAALELFTSTQIQLGPEAQFLIDQFSADLGGVITVGGPMVFDRPDDLPKLDLTVQSAFAQIGVRGTRFFAGPLNGTFSVFVQRGRVSVQAAGESRELGAGDGLDIAAAGAAPGPVGQWKAPRIAAAFALVGLTP</sequence>
<feature type="chain" id="PRO_5045805749" evidence="1">
    <location>
        <begin position="23"/>
        <end position="199"/>
    </location>
</feature>
<organism evidence="3 4">
    <name type="scientific">Gemmobacter denitrificans</name>
    <dbReference type="NCBI Taxonomy" id="3123040"/>
    <lineage>
        <taxon>Bacteria</taxon>
        <taxon>Pseudomonadati</taxon>
        <taxon>Pseudomonadota</taxon>
        <taxon>Alphaproteobacteria</taxon>
        <taxon>Rhodobacterales</taxon>
        <taxon>Paracoccaceae</taxon>
        <taxon>Gemmobacter</taxon>
    </lineage>
</organism>
<feature type="signal peptide" evidence="1">
    <location>
        <begin position="1"/>
        <end position="22"/>
    </location>
</feature>
<dbReference type="EMBL" id="JBALHR010000003">
    <property type="protein sequence ID" value="MEH7827863.1"/>
    <property type="molecule type" value="Genomic_DNA"/>
</dbReference>
<dbReference type="RefSeq" id="WP_335421245.1">
    <property type="nucleotide sequence ID" value="NZ_JBALHR010000003.1"/>
</dbReference>
<dbReference type="Pfam" id="PF04773">
    <property type="entry name" value="FecR"/>
    <property type="match status" value="1"/>
</dbReference>
<evidence type="ECO:0000313" key="4">
    <source>
        <dbReference type="Proteomes" id="UP001431963"/>
    </source>
</evidence>
<accession>A0ABU8BT34</accession>
<evidence type="ECO:0000259" key="2">
    <source>
        <dbReference type="Pfam" id="PF04773"/>
    </source>
</evidence>
<dbReference type="InterPro" id="IPR006860">
    <property type="entry name" value="FecR"/>
</dbReference>
<gene>
    <name evidence="3" type="ORF">V6590_06865</name>
</gene>
<feature type="domain" description="FecR protein" evidence="2">
    <location>
        <begin position="57"/>
        <end position="151"/>
    </location>
</feature>
<reference evidence="3" key="1">
    <citation type="submission" date="2024-02" db="EMBL/GenBank/DDBJ databases">
        <title>Genome sequences of strain Gemmobacter sp. JM10B15.</title>
        <authorList>
            <person name="Zhang M."/>
        </authorList>
    </citation>
    <scope>NUCLEOTIDE SEQUENCE</scope>
    <source>
        <strain evidence="3">JM10B15</strain>
    </source>
</reference>
<protein>
    <submittedName>
        <fullName evidence="3">FecR family protein</fullName>
    </submittedName>
</protein>
<comment type="caution">
    <text evidence="3">The sequence shown here is derived from an EMBL/GenBank/DDBJ whole genome shotgun (WGS) entry which is preliminary data.</text>
</comment>
<proteinExistence type="predicted"/>
<dbReference type="Gene3D" id="2.60.120.1440">
    <property type="match status" value="1"/>
</dbReference>